<keyword evidence="3" id="KW-0378">Hydrolase</keyword>
<keyword evidence="4" id="KW-1185">Reference proteome</keyword>
<dbReference type="Gene3D" id="2.30.40.10">
    <property type="entry name" value="Urease, subunit C, domain 1"/>
    <property type="match status" value="1"/>
</dbReference>
<dbReference type="InterPro" id="IPR057744">
    <property type="entry name" value="OTAase-like"/>
</dbReference>
<dbReference type="InterPro" id="IPR051781">
    <property type="entry name" value="Metallo-dep_Hydrolase"/>
</dbReference>
<dbReference type="Gene3D" id="3.20.20.140">
    <property type="entry name" value="Metal-dependent hydrolases"/>
    <property type="match status" value="1"/>
</dbReference>
<dbReference type="RefSeq" id="WP_173415468.1">
    <property type="nucleotide sequence ID" value="NZ_CP054139.1"/>
</dbReference>
<evidence type="ECO:0000313" key="4">
    <source>
        <dbReference type="Proteomes" id="UP000505355"/>
    </source>
</evidence>
<name>A0A7D4TXY5_9SPHI</name>
<sequence>MRKAFLLIVACITMLSTSAQTRPAATYTLLKPDRVFDGTQMHSNWVVLVYGKRIMSAGEAATIQVPPAAKIIELKGMTLMPGMIEGHSHMFLHPYNQTPWNDQVLIESRAERTARAVNHVRETLMAGFTSARDLGTEGAMYDDVGLKEAINKGVIPGPRLQVATRAIVATGSYGPKGYNDQTEAGIPKGAEEADGVDALTRVVRSQIGNGADVVKLYADYRWGANETAAPTFTVDELKLAVQVASSSGRYVVVHSSTEEGMRRSIEAGVRTIEHGDGGTPELFKLMKEKGIALCPTLNATESISSYKGWKKGTDPDPSGVKQKHKIFTDALKAGVTICMGGDVGVFAHGDNANEMLLMVEYGMKPLDVLRSATSVNALQFGMKNLGEIKSLFTADLIAVDGDPSTDIKAVKQIKLVMKDGVIYKQP</sequence>
<dbReference type="Proteomes" id="UP000505355">
    <property type="component" value="Chromosome"/>
</dbReference>
<evidence type="ECO:0000256" key="1">
    <source>
        <dbReference type="SAM" id="SignalP"/>
    </source>
</evidence>
<keyword evidence="1" id="KW-0732">Signal</keyword>
<dbReference type="PANTHER" id="PTHR43135:SF3">
    <property type="entry name" value="ALPHA-D-RIBOSE 1-METHYLPHOSPHONATE 5-TRIPHOSPHATE DIPHOSPHATASE"/>
    <property type="match status" value="1"/>
</dbReference>
<dbReference type="Pfam" id="PF01979">
    <property type="entry name" value="Amidohydro_1"/>
    <property type="match status" value="1"/>
</dbReference>
<feature type="signal peptide" evidence="1">
    <location>
        <begin position="1"/>
        <end position="21"/>
    </location>
</feature>
<proteinExistence type="predicted"/>
<feature type="chain" id="PRO_5028881035" evidence="1">
    <location>
        <begin position="22"/>
        <end position="426"/>
    </location>
</feature>
<dbReference type="InterPro" id="IPR011059">
    <property type="entry name" value="Metal-dep_hydrolase_composite"/>
</dbReference>
<dbReference type="EMBL" id="CP054139">
    <property type="protein sequence ID" value="QKJ30797.1"/>
    <property type="molecule type" value="Genomic_DNA"/>
</dbReference>
<protein>
    <submittedName>
        <fullName evidence="3">Amidohydrolase family protein</fullName>
    </submittedName>
</protein>
<evidence type="ECO:0000259" key="2">
    <source>
        <dbReference type="Pfam" id="PF01979"/>
    </source>
</evidence>
<reference evidence="3 4" key="1">
    <citation type="submission" date="2020-05" db="EMBL/GenBank/DDBJ databases">
        <title>Mucilaginibacter mali sp. nov.</title>
        <authorList>
            <person name="Kim H.S."/>
            <person name="Lee K.C."/>
            <person name="Suh M.K."/>
            <person name="Kim J.-S."/>
            <person name="Han K.-I."/>
            <person name="Eom M.K."/>
            <person name="Shin Y.K."/>
            <person name="Lee J.-S."/>
        </authorList>
    </citation>
    <scope>NUCLEOTIDE SEQUENCE [LARGE SCALE GENOMIC DNA]</scope>
    <source>
        <strain evidence="3 4">G2-14</strain>
    </source>
</reference>
<dbReference type="CDD" id="cd01299">
    <property type="entry name" value="Met_dep_hydrolase_A"/>
    <property type="match status" value="1"/>
</dbReference>
<dbReference type="KEGG" id="mmab:HQ865_13910"/>
<dbReference type="AlphaFoldDB" id="A0A7D4TXY5"/>
<dbReference type="SUPFAM" id="SSF51338">
    <property type="entry name" value="Composite domain of metallo-dependent hydrolases"/>
    <property type="match status" value="1"/>
</dbReference>
<dbReference type="SUPFAM" id="SSF51556">
    <property type="entry name" value="Metallo-dependent hydrolases"/>
    <property type="match status" value="1"/>
</dbReference>
<dbReference type="InterPro" id="IPR032466">
    <property type="entry name" value="Metal_Hydrolase"/>
</dbReference>
<gene>
    <name evidence="3" type="ORF">HQ865_13910</name>
</gene>
<dbReference type="InterPro" id="IPR006680">
    <property type="entry name" value="Amidohydro-rel"/>
</dbReference>
<dbReference type="GO" id="GO:0016810">
    <property type="term" value="F:hydrolase activity, acting on carbon-nitrogen (but not peptide) bonds"/>
    <property type="evidence" value="ECO:0007669"/>
    <property type="project" value="InterPro"/>
</dbReference>
<feature type="domain" description="Amidohydrolase-related" evidence="2">
    <location>
        <begin position="78"/>
        <end position="421"/>
    </location>
</feature>
<evidence type="ECO:0000313" key="3">
    <source>
        <dbReference type="EMBL" id="QKJ30797.1"/>
    </source>
</evidence>
<dbReference type="PANTHER" id="PTHR43135">
    <property type="entry name" value="ALPHA-D-RIBOSE 1-METHYLPHOSPHONATE 5-TRIPHOSPHATE DIPHOSPHATASE"/>
    <property type="match status" value="1"/>
</dbReference>
<accession>A0A7D4TXY5</accession>
<organism evidence="3 4">
    <name type="scientific">Mucilaginibacter mali</name>
    <dbReference type="NCBI Taxonomy" id="2740462"/>
    <lineage>
        <taxon>Bacteria</taxon>
        <taxon>Pseudomonadati</taxon>
        <taxon>Bacteroidota</taxon>
        <taxon>Sphingobacteriia</taxon>
        <taxon>Sphingobacteriales</taxon>
        <taxon>Sphingobacteriaceae</taxon>
        <taxon>Mucilaginibacter</taxon>
    </lineage>
</organism>